<evidence type="ECO:0000256" key="9">
    <source>
        <dbReference type="ARBA" id="ARBA00022840"/>
    </source>
</evidence>
<dbReference type="PANTHER" id="PTHR17490:SF16">
    <property type="entry name" value="THREONYLCARBAMOYL-AMP SYNTHASE"/>
    <property type="match status" value="1"/>
</dbReference>
<keyword evidence="6" id="KW-0819">tRNA processing</keyword>
<feature type="domain" description="YrdC-like" evidence="12">
    <location>
        <begin position="12"/>
        <end position="198"/>
    </location>
</feature>
<dbReference type="InterPro" id="IPR050156">
    <property type="entry name" value="TC-AMP_synthase_SUA5"/>
</dbReference>
<dbReference type="InterPro" id="IPR017945">
    <property type="entry name" value="DHBP_synth_RibB-like_a/b_dom"/>
</dbReference>
<evidence type="ECO:0000256" key="5">
    <source>
        <dbReference type="ARBA" id="ARBA00022679"/>
    </source>
</evidence>
<dbReference type="EMBL" id="CAEZYT010000060">
    <property type="protein sequence ID" value="CAB4740192.1"/>
    <property type="molecule type" value="Genomic_DNA"/>
</dbReference>
<name>A0A6J6YK97_9ZZZZ</name>
<proteinExistence type="inferred from homology"/>
<keyword evidence="5" id="KW-0808">Transferase</keyword>
<evidence type="ECO:0000313" key="17">
    <source>
        <dbReference type="EMBL" id="CAB4809509.1"/>
    </source>
</evidence>
<evidence type="ECO:0000256" key="6">
    <source>
        <dbReference type="ARBA" id="ARBA00022694"/>
    </source>
</evidence>
<dbReference type="EMBL" id="CAFBQY010000014">
    <property type="protein sequence ID" value="CAB5075290.1"/>
    <property type="molecule type" value="Genomic_DNA"/>
</dbReference>
<dbReference type="GO" id="GO:0005524">
    <property type="term" value="F:ATP binding"/>
    <property type="evidence" value="ECO:0007669"/>
    <property type="project" value="UniProtKB-KW"/>
</dbReference>
<dbReference type="GO" id="GO:0005737">
    <property type="term" value="C:cytoplasm"/>
    <property type="evidence" value="ECO:0007669"/>
    <property type="project" value="UniProtKB-SubCell"/>
</dbReference>
<comment type="similarity">
    <text evidence="2">Belongs to the SUA5 family.</text>
</comment>
<keyword evidence="4" id="KW-0963">Cytoplasm</keyword>
<evidence type="ECO:0000313" key="14">
    <source>
        <dbReference type="EMBL" id="CAB4674750.1"/>
    </source>
</evidence>
<dbReference type="EMBL" id="CAEZUM010000110">
    <property type="protein sequence ID" value="CAB4608501.1"/>
    <property type="molecule type" value="Genomic_DNA"/>
</dbReference>
<evidence type="ECO:0000256" key="3">
    <source>
        <dbReference type="ARBA" id="ARBA00012584"/>
    </source>
</evidence>
<evidence type="ECO:0000256" key="2">
    <source>
        <dbReference type="ARBA" id="ARBA00007663"/>
    </source>
</evidence>
<dbReference type="GO" id="GO:0061710">
    <property type="term" value="F:L-threonylcarbamoyladenylate synthase"/>
    <property type="evidence" value="ECO:0007669"/>
    <property type="project" value="UniProtKB-EC"/>
</dbReference>
<dbReference type="EMBL" id="CAFAZW010000028">
    <property type="protein sequence ID" value="CAB4844548.1"/>
    <property type="molecule type" value="Genomic_DNA"/>
</dbReference>
<dbReference type="AlphaFoldDB" id="A0A6J6YK97"/>
<dbReference type="EMBL" id="CAFBOO010000011">
    <property type="protein sequence ID" value="CAB4991577.1"/>
    <property type="molecule type" value="Genomic_DNA"/>
</dbReference>
<evidence type="ECO:0000313" key="20">
    <source>
        <dbReference type="EMBL" id="CAB4991577.1"/>
    </source>
</evidence>
<evidence type="ECO:0000256" key="7">
    <source>
        <dbReference type="ARBA" id="ARBA00022695"/>
    </source>
</evidence>
<keyword evidence="8" id="KW-0547">Nucleotide-binding</keyword>
<dbReference type="GO" id="GO:0003725">
    <property type="term" value="F:double-stranded RNA binding"/>
    <property type="evidence" value="ECO:0007669"/>
    <property type="project" value="InterPro"/>
</dbReference>
<evidence type="ECO:0000256" key="10">
    <source>
        <dbReference type="ARBA" id="ARBA00029774"/>
    </source>
</evidence>
<gene>
    <name evidence="13" type="ORF">UFOPK1824_01199</name>
    <name evidence="14" type="ORF">UFOPK2340_00675</name>
    <name evidence="15" type="ORF">UFOPK2772_00954</name>
    <name evidence="16" type="ORF">UFOPK2850_01037</name>
    <name evidence="17" type="ORF">UFOPK3027_01216</name>
    <name evidence="18" type="ORF">UFOPK3256_01325</name>
    <name evidence="19" type="ORF">UFOPK3827_01347</name>
    <name evidence="20" type="ORF">UFOPK3982_01193</name>
    <name evidence="21" type="ORF">UFOPK4120_01040</name>
    <name evidence="22" type="ORF">UFOPK4404_01216</name>
</gene>
<protein>
    <recommendedName>
        <fullName evidence="10">L-threonylcarbamoyladenylate synthase</fullName>
        <ecNumber evidence="3">2.7.7.87</ecNumber>
    </recommendedName>
    <alternativeName>
        <fullName evidence="10">L-threonylcarbamoyladenylate synthase</fullName>
    </alternativeName>
</protein>
<comment type="subcellular location">
    <subcellularLocation>
        <location evidence="1">Cytoplasm</location>
    </subcellularLocation>
</comment>
<dbReference type="InterPro" id="IPR006070">
    <property type="entry name" value="Sua5-like_dom"/>
</dbReference>
<evidence type="ECO:0000256" key="4">
    <source>
        <dbReference type="ARBA" id="ARBA00022490"/>
    </source>
</evidence>
<dbReference type="EMBL" id="CAEZXC010000029">
    <property type="protein sequence ID" value="CAB4674750.1"/>
    <property type="molecule type" value="Genomic_DNA"/>
</dbReference>
<dbReference type="PROSITE" id="PS51163">
    <property type="entry name" value="YRDC"/>
    <property type="match status" value="1"/>
</dbReference>
<reference evidence="17" key="1">
    <citation type="submission" date="2020-05" db="EMBL/GenBank/DDBJ databases">
        <authorList>
            <person name="Chiriac C."/>
            <person name="Salcher M."/>
            <person name="Ghai R."/>
            <person name="Kavagutti S V."/>
        </authorList>
    </citation>
    <scope>NUCLEOTIDE SEQUENCE</scope>
</reference>
<evidence type="ECO:0000313" key="21">
    <source>
        <dbReference type="EMBL" id="CAB5024111.1"/>
    </source>
</evidence>
<sequence length="213" mass="22624">MASHDILQGDIQDHVSVAVSALKDGYVIVVPLEHSYALLVDAFFHDAVRAMHVLRGDELGVAAQVLIANKTSIDGIARSISDDARILMDNLWPGALSINLKPQLGLSWDLGDANSLDQISVRVPSSEFVLEILKKTGPLAIASAAEAGSLPYTDCEELDFSDVEVAAVFTADVLPEGAPSTVIDFTGSKAQLLREGAIPRSEITALVSDIFGE</sequence>
<evidence type="ECO:0000256" key="11">
    <source>
        <dbReference type="ARBA" id="ARBA00048366"/>
    </source>
</evidence>
<dbReference type="EMBL" id="CAFAAN010000011">
    <property type="protein sequence ID" value="CAB4809509.1"/>
    <property type="molecule type" value="Genomic_DNA"/>
</dbReference>
<dbReference type="GO" id="GO:0006450">
    <property type="term" value="P:regulation of translational fidelity"/>
    <property type="evidence" value="ECO:0007669"/>
    <property type="project" value="TreeGrafter"/>
</dbReference>
<dbReference type="EMBL" id="CAEZZH010000012">
    <property type="protein sequence ID" value="CAB4759733.1"/>
    <property type="molecule type" value="Genomic_DNA"/>
</dbReference>
<organism evidence="17">
    <name type="scientific">freshwater metagenome</name>
    <dbReference type="NCBI Taxonomy" id="449393"/>
    <lineage>
        <taxon>unclassified sequences</taxon>
        <taxon>metagenomes</taxon>
        <taxon>ecological metagenomes</taxon>
    </lineage>
</organism>
<accession>A0A6J6YK97</accession>
<dbReference type="EMBL" id="CAFBPO010000011">
    <property type="protein sequence ID" value="CAB5024111.1"/>
    <property type="molecule type" value="Genomic_DNA"/>
</dbReference>
<evidence type="ECO:0000313" key="18">
    <source>
        <dbReference type="EMBL" id="CAB4844548.1"/>
    </source>
</evidence>
<dbReference type="SUPFAM" id="SSF55821">
    <property type="entry name" value="YrdC/RibB"/>
    <property type="match status" value="1"/>
</dbReference>
<evidence type="ECO:0000259" key="12">
    <source>
        <dbReference type="PROSITE" id="PS51163"/>
    </source>
</evidence>
<evidence type="ECO:0000256" key="8">
    <source>
        <dbReference type="ARBA" id="ARBA00022741"/>
    </source>
</evidence>
<keyword evidence="7" id="KW-0548">Nucleotidyltransferase</keyword>
<dbReference type="EC" id="2.7.7.87" evidence="3"/>
<evidence type="ECO:0000313" key="16">
    <source>
        <dbReference type="EMBL" id="CAB4759733.1"/>
    </source>
</evidence>
<dbReference type="PANTHER" id="PTHR17490">
    <property type="entry name" value="SUA5"/>
    <property type="match status" value="1"/>
</dbReference>
<dbReference type="Gene3D" id="3.90.870.10">
    <property type="entry name" value="DHBP synthase"/>
    <property type="match status" value="1"/>
</dbReference>
<dbReference type="GO" id="GO:0000049">
    <property type="term" value="F:tRNA binding"/>
    <property type="evidence" value="ECO:0007669"/>
    <property type="project" value="TreeGrafter"/>
</dbReference>
<evidence type="ECO:0000256" key="1">
    <source>
        <dbReference type="ARBA" id="ARBA00004496"/>
    </source>
</evidence>
<evidence type="ECO:0000313" key="19">
    <source>
        <dbReference type="EMBL" id="CAB4962500.1"/>
    </source>
</evidence>
<dbReference type="GO" id="GO:0008033">
    <property type="term" value="P:tRNA processing"/>
    <property type="evidence" value="ECO:0007669"/>
    <property type="project" value="UniProtKB-KW"/>
</dbReference>
<evidence type="ECO:0000313" key="15">
    <source>
        <dbReference type="EMBL" id="CAB4740192.1"/>
    </source>
</evidence>
<comment type="catalytic activity">
    <reaction evidence="11">
        <text>L-threonine + hydrogencarbonate + ATP = L-threonylcarbamoyladenylate + diphosphate + H2O</text>
        <dbReference type="Rhea" id="RHEA:36407"/>
        <dbReference type="ChEBI" id="CHEBI:15377"/>
        <dbReference type="ChEBI" id="CHEBI:17544"/>
        <dbReference type="ChEBI" id="CHEBI:30616"/>
        <dbReference type="ChEBI" id="CHEBI:33019"/>
        <dbReference type="ChEBI" id="CHEBI:57926"/>
        <dbReference type="ChEBI" id="CHEBI:73682"/>
        <dbReference type="EC" id="2.7.7.87"/>
    </reaction>
</comment>
<keyword evidence="9" id="KW-0067">ATP-binding</keyword>
<dbReference type="Pfam" id="PF01300">
    <property type="entry name" value="Sua5_yciO_yrdC"/>
    <property type="match status" value="1"/>
</dbReference>
<dbReference type="EMBL" id="CAFBNM010000021">
    <property type="protein sequence ID" value="CAB4962500.1"/>
    <property type="molecule type" value="Genomic_DNA"/>
</dbReference>
<evidence type="ECO:0000313" key="22">
    <source>
        <dbReference type="EMBL" id="CAB5075290.1"/>
    </source>
</evidence>
<evidence type="ECO:0000313" key="13">
    <source>
        <dbReference type="EMBL" id="CAB4608501.1"/>
    </source>
</evidence>